<dbReference type="Pfam" id="PF13561">
    <property type="entry name" value="adh_short_C2"/>
    <property type="match status" value="1"/>
</dbReference>
<comment type="pathway">
    <text evidence="5">Lipid metabolism; fatty acid biosynthesis.</text>
</comment>
<dbReference type="EMBL" id="VLLC01000011">
    <property type="protein sequence ID" value="TWI72313.1"/>
    <property type="molecule type" value="Genomic_DNA"/>
</dbReference>
<comment type="similarity">
    <text evidence="1 5">Belongs to the short-chain dehydrogenases/reductases (SDR) family.</text>
</comment>
<feature type="binding site" evidence="4">
    <location>
        <begin position="155"/>
        <end position="159"/>
    </location>
    <ligand>
        <name>NADP(+)</name>
        <dbReference type="ChEBI" id="CHEBI:58349"/>
    </ligand>
</feature>
<comment type="caution">
    <text evidence="7">The sequence shown here is derived from an EMBL/GenBank/DDBJ whole genome shotgun (WGS) entry which is preliminary data.</text>
</comment>
<feature type="domain" description="Ketoreductase" evidence="6">
    <location>
        <begin position="6"/>
        <end position="191"/>
    </location>
</feature>
<dbReference type="CDD" id="cd05333">
    <property type="entry name" value="BKR_SDR_c"/>
    <property type="match status" value="1"/>
</dbReference>
<gene>
    <name evidence="7" type="ORF">LZ24_01721</name>
</gene>
<evidence type="ECO:0000256" key="2">
    <source>
        <dbReference type="ARBA" id="ARBA00023002"/>
    </source>
</evidence>
<dbReference type="FunFam" id="3.40.50.720:FF:000173">
    <property type="entry name" value="3-oxoacyl-[acyl-carrier protein] reductase"/>
    <property type="match status" value="1"/>
</dbReference>
<dbReference type="InterPro" id="IPR050259">
    <property type="entry name" value="SDR"/>
</dbReference>
<comment type="function">
    <text evidence="5">Catalyzes the NADPH-dependent reduction of beta-ketoacyl-ACP substrates to beta-hydroxyacyl-ACP products, the first reductive step in the elongation cycle of fatty acid biosynthesis.</text>
</comment>
<comment type="subunit">
    <text evidence="5">Homotetramer.</text>
</comment>
<dbReference type="GO" id="GO:0006633">
    <property type="term" value="P:fatty acid biosynthetic process"/>
    <property type="evidence" value="ECO:0007669"/>
    <property type="project" value="UniProtKB-UniPathway"/>
</dbReference>
<feature type="active site" description="Proton acceptor" evidence="3">
    <location>
        <position position="155"/>
    </location>
</feature>
<keyword evidence="5" id="KW-0444">Lipid biosynthesis</keyword>
<dbReference type="Proteomes" id="UP000318307">
    <property type="component" value="Unassembled WGS sequence"/>
</dbReference>
<feature type="binding site" evidence="4">
    <location>
        <position position="90"/>
    </location>
    <ligand>
        <name>NADP(+)</name>
        <dbReference type="ChEBI" id="CHEBI:58349"/>
    </ligand>
</feature>
<evidence type="ECO:0000259" key="6">
    <source>
        <dbReference type="SMART" id="SM00822"/>
    </source>
</evidence>
<dbReference type="PRINTS" id="PR00081">
    <property type="entry name" value="GDHRDH"/>
</dbReference>
<dbReference type="SMART" id="SM00822">
    <property type="entry name" value="PKS_KR"/>
    <property type="match status" value="1"/>
</dbReference>
<dbReference type="OrthoDB" id="9804774at2"/>
<dbReference type="UniPathway" id="UPA00094"/>
<keyword evidence="5" id="KW-0276">Fatty acid metabolism</keyword>
<evidence type="ECO:0000256" key="4">
    <source>
        <dbReference type="PIRSR" id="PIRSR611284-2"/>
    </source>
</evidence>
<sequence>MEKDKAVALVTGAGKGIGLAVARMLGEKGFFVCLAYRSSRTGAEEALEDIRSQGGDGELVQLDVTDAAACESTLDTLIKENGRMDVLVNNAGMRKDGLMVRMKNEAWEEVMRTNLDSFFYLTRPVSRQMLRQRYGRIISIGSTSGQAGVAGQVNYSASKAGLMGASKALARELASRNITVNVVAPGFISTDMTEDLNMEALAKEIPAGRPGRVEEVASLVAFLASPEASYITGQVIGVNGGLY</sequence>
<dbReference type="InterPro" id="IPR036291">
    <property type="entry name" value="NAD(P)-bd_dom_sf"/>
</dbReference>
<dbReference type="Gene3D" id="3.40.50.720">
    <property type="entry name" value="NAD(P)-binding Rossmann-like Domain"/>
    <property type="match status" value="1"/>
</dbReference>
<dbReference type="PRINTS" id="PR00080">
    <property type="entry name" value="SDRFAMILY"/>
</dbReference>
<dbReference type="EC" id="1.1.1.100" evidence="5"/>
<accession>A0A562RTV5</accession>
<dbReference type="RefSeq" id="WP_144684514.1">
    <property type="nucleotide sequence ID" value="NZ_VLLC01000011.1"/>
</dbReference>
<dbReference type="SUPFAM" id="SSF51735">
    <property type="entry name" value="NAD(P)-binding Rossmann-fold domains"/>
    <property type="match status" value="1"/>
</dbReference>
<proteinExistence type="inferred from homology"/>
<keyword evidence="4 5" id="KW-0521">NADP</keyword>
<dbReference type="AlphaFoldDB" id="A0A562RTV5"/>
<organism evidence="7 8">
    <name type="scientific">Desulfobotulus alkaliphilus</name>
    <dbReference type="NCBI Taxonomy" id="622671"/>
    <lineage>
        <taxon>Bacteria</taxon>
        <taxon>Pseudomonadati</taxon>
        <taxon>Thermodesulfobacteriota</taxon>
        <taxon>Desulfobacteria</taxon>
        <taxon>Desulfobacterales</taxon>
        <taxon>Desulfobacteraceae</taxon>
        <taxon>Desulfobotulus</taxon>
    </lineage>
</organism>
<feature type="binding site" evidence="4">
    <location>
        <position position="188"/>
    </location>
    <ligand>
        <name>NADP(+)</name>
        <dbReference type="ChEBI" id="CHEBI:58349"/>
    </ligand>
</feature>
<dbReference type="GO" id="GO:0051287">
    <property type="term" value="F:NAD binding"/>
    <property type="evidence" value="ECO:0007669"/>
    <property type="project" value="UniProtKB-UniRule"/>
</dbReference>
<dbReference type="InterPro" id="IPR057326">
    <property type="entry name" value="KR_dom"/>
</dbReference>
<dbReference type="NCBIfam" id="NF004200">
    <property type="entry name" value="PRK05653.1-5"/>
    <property type="match status" value="1"/>
</dbReference>
<evidence type="ECO:0000256" key="3">
    <source>
        <dbReference type="PIRSR" id="PIRSR611284-1"/>
    </source>
</evidence>
<evidence type="ECO:0000313" key="7">
    <source>
        <dbReference type="EMBL" id="TWI72313.1"/>
    </source>
</evidence>
<evidence type="ECO:0000256" key="5">
    <source>
        <dbReference type="RuleBase" id="RU366074"/>
    </source>
</evidence>
<keyword evidence="5" id="KW-0275">Fatty acid biosynthesis</keyword>
<dbReference type="NCBIfam" id="TIGR01830">
    <property type="entry name" value="3oxo_ACP_reduc"/>
    <property type="match status" value="1"/>
</dbReference>
<keyword evidence="8" id="KW-1185">Reference proteome</keyword>
<dbReference type="PANTHER" id="PTHR42879">
    <property type="entry name" value="3-OXOACYL-(ACYL-CARRIER-PROTEIN) REDUCTASE"/>
    <property type="match status" value="1"/>
</dbReference>
<dbReference type="PANTHER" id="PTHR42879:SF2">
    <property type="entry name" value="3-OXOACYL-[ACYL-CARRIER-PROTEIN] REDUCTASE FABG"/>
    <property type="match status" value="1"/>
</dbReference>
<dbReference type="GO" id="GO:0004316">
    <property type="term" value="F:3-oxoacyl-[acyl-carrier-protein] reductase (NADPH) activity"/>
    <property type="evidence" value="ECO:0007669"/>
    <property type="project" value="UniProtKB-UniRule"/>
</dbReference>
<keyword evidence="5" id="KW-0443">Lipid metabolism</keyword>
<keyword evidence="2 5" id="KW-0560">Oxidoreductase</keyword>
<evidence type="ECO:0000256" key="1">
    <source>
        <dbReference type="ARBA" id="ARBA00006484"/>
    </source>
</evidence>
<protein>
    <recommendedName>
        <fullName evidence="5">3-oxoacyl-[acyl-carrier-protein] reductase</fullName>
        <ecNumber evidence="5">1.1.1.100</ecNumber>
    </recommendedName>
</protein>
<evidence type="ECO:0000313" key="8">
    <source>
        <dbReference type="Proteomes" id="UP000318307"/>
    </source>
</evidence>
<dbReference type="InterPro" id="IPR002347">
    <property type="entry name" value="SDR_fam"/>
</dbReference>
<dbReference type="InterPro" id="IPR011284">
    <property type="entry name" value="3oxo_ACP_reduc"/>
</dbReference>
<reference evidence="7 8" key="1">
    <citation type="submission" date="2019-07" db="EMBL/GenBank/DDBJ databases">
        <title>Genome sequencing of 100 strains of the haloalkaliphilic chemolithoautotrophic sulfur-oxidizing bacterium Thioalkalivibrio.</title>
        <authorList>
            <person name="Muyzer G."/>
        </authorList>
    </citation>
    <scope>NUCLEOTIDE SEQUENCE [LARGE SCALE GENOMIC DNA]</scope>
    <source>
        <strain evidence="7 8">ASO4-4</strain>
    </source>
</reference>
<dbReference type="NCBIfam" id="NF009466">
    <property type="entry name" value="PRK12826.1-2"/>
    <property type="match status" value="1"/>
</dbReference>
<comment type="catalytic activity">
    <reaction evidence="5">
        <text>a (3R)-hydroxyacyl-[ACP] + NADP(+) = a 3-oxoacyl-[ACP] + NADPH + H(+)</text>
        <dbReference type="Rhea" id="RHEA:17397"/>
        <dbReference type="Rhea" id="RHEA-COMP:9916"/>
        <dbReference type="Rhea" id="RHEA-COMP:9945"/>
        <dbReference type="ChEBI" id="CHEBI:15378"/>
        <dbReference type="ChEBI" id="CHEBI:57783"/>
        <dbReference type="ChEBI" id="CHEBI:58349"/>
        <dbReference type="ChEBI" id="CHEBI:78776"/>
        <dbReference type="ChEBI" id="CHEBI:78827"/>
        <dbReference type="EC" id="1.1.1.100"/>
    </reaction>
</comment>
<name>A0A562RTV5_9BACT</name>